<name>B9SZN9_RICCO</name>
<dbReference type="Proteomes" id="UP000008311">
    <property type="component" value="Unassembled WGS sequence"/>
</dbReference>
<gene>
    <name evidence="1" type="ORF">RCOM_1572600</name>
</gene>
<dbReference type="InParanoid" id="B9SZN9"/>
<evidence type="ECO:0000313" key="2">
    <source>
        <dbReference type="Proteomes" id="UP000008311"/>
    </source>
</evidence>
<organism evidence="1 2">
    <name type="scientific">Ricinus communis</name>
    <name type="common">Castor bean</name>
    <dbReference type="NCBI Taxonomy" id="3988"/>
    <lineage>
        <taxon>Eukaryota</taxon>
        <taxon>Viridiplantae</taxon>
        <taxon>Streptophyta</taxon>
        <taxon>Embryophyta</taxon>
        <taxon>Tracheophyta</taxon>
        <taxon>Spermatophyta</taxon>
        <taxon>Magnoliopsida</taxon>
        <taxon>eudicotyledons</taxon>
        <taxon>Gunneridae</taxon>
        <taxon>Pentapetalae</taxon>
        <taxon>rosids</taxon>
        <taxon>fabids</taxon>
        <taxon>Malpighiales</taxon>
        <taxon>Euphorbiaceae</taxon>
        <taxon>Acalyphoideae</taxon>
        <taxon>Acalypheae</taxon>
        <taxon>Ricinus</taxon>
    </lineage>
</organism>
<protein>
    <submittedName>
        <fullName evidence="1">Uncharacterized protein</fullName>
    </submittedName>
</protein>
<evidence type="ECO:0000313" key="1">
    <source>
        <dbReference type="EMBL" id="EEF30928.1"/>
    </source>
</evidence>
<dbReference type="AlphaFoldDB" id="B9SZN9"/>
<keyword evidence="2" id="KW-1185">Reference proteome</keyword>
<sequence length="87" mass="9877">MPYDKKIGQKHRVEKHDRQLTVREMESVGLESPTLNSGIHMRHINDIGLDGKEVLRSPSHQYTSEYCQDNCGRDCKKHANSLGGTTL</sequence>
<proteinExistence type="predicted"/>
<reference evidence="2" key="1">
    <citation type="journal article" date="2010" name="Nat. Biotechnol.">
        <title>Draft genome sequence of the oilseed species Ricinus communis.</title>
        <authorList>
            <person name="Chan A.P."/>
            <person name="Crabtree J."/>
            <person name="Zhao Q."/>
            <person name="Lorenzi H."/>
            <person name="Orvis J."/>
            <person name="Puiu D."/>
            <person name="Melake-Berhan A."/>
            <person name="Jones K.M."/>
            <person name="Redman J."/>
            <person name="Chen G."/>
            <person name="Cahoon E.B."/>
            <person name="Gedil M."/>
            <person name="Stanke M."/>
            <person name="Haas B.J."/>
            <person name="Wortman J.R."/>
            <person name="Fraser-Liggett C.M."/>
            <person name="Ravel J."/>
            <person name="Rabinowicz P.D."/>
        </authorList>
    </citation>
    <scope>NUCLEOTIDE SEQUENCE [LARGE SCALE GENOMIC DNA]</scope>
    <source>
        <strain evidence="2">cv. Hale</strain>
    </source>
</reference>
<accession>B9SZN9</accession>
<dbReference type="EMBL" id="EQ974281">
    <property type="protein sequence ID" value="EEF30928.1"/>
    <property type="molecule type" value="Genomic_DNA"/>
</dbReference>